<accession>A0A4S4LQ64</accession>
<feature type="region of interest" description="Disordered" evidence="1">
    <location>
        <begin position="57"/>
        <end position="121"/>
    </location>
</feature>
<evidence type="ECO:0000313" key="2">
    <source>
        <dbReference type="EMBL" id="THH13728.1"/>
    </source>
</evidence>
<protein>
    <submittedName>
        <fullName evidence="2">Uncharacterized protein</fullName>
    </submittedName>
</protein>
<gene>
    <name evidence="2" type="ORF">EW146_g6524</name>
</gene>
<dbReference type="EMBL" id="SGPL01000329">
    <property type="protein sequence ID" value="THH13728.1"/>
    <property type="molecule type" value="Genomic_DNA"/>
</dbReference>
<evidence type="ECO:0000256" key="1">
    <source>
        <dbReference type="SAM" id="MobiDB-lite"/>
    </source>
</evidence>
<sequence>MSDEILKQQQAILDRIKKEEDAAAEHVSSFVSQSPNTMNPASARASQSAHIVGYTIKEQHDLEPLSSASEGGEISGSAVTEGEKTTEEESLSYSNSFGPVPNRYLSSSSITSTPEIWCPPI</sequence>
<keyword evidence="3" id="KW-1185">Reference proteome</keyword>
<feature type="compositionally biased region" description="Polar residues" evidence="1">
    <location>
        <begin position="29"/>
        <end position="45"/>
    </location>
</feature>
<proteinExistence type="predicted"/>
<name>A0A4S4LQ64_9AGAM</name>
<feature type="region of interest" description="Disordered" evidence="1">
    <location>
        <begin position="26"/>
        <end position="45"/>
    </location>
</feature>
<dbReference type="Proteomes" id="UP000310158">
    <property type="component" value="Unassembled WGS sequence"/>
</dbReference>
<reference evidence="2 3" key="1">
    <citation type="submission" date="2019-02" db="EMBL/GenBank/DDBJ databases">
        <title>Genome sequencing of the rare red list fungi Bondarzewia mesenterica.</title>
        <authorList>
            <person name="Buettner E."/>
            <person name="Kellner H."/>
        </authorList>
    </citation>
    <scope>NUCLEOTIDE SEQUENCE [LARGE SCALE GENOMIC DNA]</scope>
    <source>
        <strain evidence="2 3">DSM 108281</strain>
    </source>
</reference>
<evidence type="ECO:0000313" key="3">
    <source>
        <dbReference type="Proteomes" id="UP000310158"/>
    </source>
</evidence>
<feature type="compositionally biased region" description="Low complexity" evidence="1">
    <location>
        <begin position="66"/>
        <end position="78"/>
    </location>
</feature>
<dbReference type="AlphaFoldDB" id="A0A4S4LQ64"/>
<organism evidence="2 3">
    <name type="scientific">Bondarzewia mesenterica</name>
    <dbReference type="NCBI Taxonomy" id="1095465"/>
    <lineage>
        <taxon>Eukaryota</taxon>
        <taxon>Fungi</taxon>
        <taxon>Dikarya</taxon>
        <taxon>Basidiomycota</taxon>
        <taxon>Agaricomycotina</taxon>
        <taxon>Agaricomycetes</taxon>
        <taxon>Russulales</taxon>
        <taxon>Bondarzewiaceae</taxon>
        <taxon>Bondarzewia</taxon>
    </lineage>
</organism>
<feature type="compositionally biased region" description="Polar residues" evidence="1">
    <location>
        <begin position="104"/>
        <end position="114"/>
    </location>
</feature>
<comment type="caution">
    <text evidence="2">The sequence shown here is derived from an EMBL/GenBank/DDBJ whole genome shotgun (WGS) entry which is preliminary data.</text>
</comment>